<dbReference type="KEGG" id="dol:Dole_1454"/>
<keyword evidence="3" id="KW-0804">Transcription</keyword>
<dbReference type="InterPro" id="IPR036388">
    <property type="entry name" value="WH-like_DNA-bd_sf"/>
</dbReference>
<evidence type="ECO:0000256" key="2">
    <source>
        <dbReference type="ARBA" id="ARBA00023125"/>
    </source>
</evidence>
<sequence length="166" mass="18752">MRDKNMKNSHVLDDADDPRSCVCFLLSRAAQTAQKHLRIALEPYGLTPAQYLIIECLWLSDRMSPKVIGELLRFDSATLTGLVDRLERAGFVFRQPDPDDRRAIRICLTDKSLGMKAELRALRLHANEEILKVFPRHQQGVFKQALMSLIAAEDAVPVAGQPNSKR</sequence>
<dbReference type="PROSITE" id="PS50995">
    <property type="entry name" value="HTH_MARR_2"/>
    <property type="match status" value="1"/>
</dbReference>
<gene>
    <name evidence="5" type="ordered locus">Dole_1454</name>
</gene>
<dbReference type="GO" id="GO:0003677">
    <property type="term" value="F:DNA binding"/>
    <property type="evidence" value="ECO:0007669"/>
    <property type="project" value="UniProtKB-KW"/>
</dbReference>
<evidence type="ECO:0000259" key="4">
    <source>
        <dbReference type="PROSITE" id="PS50995"/>
    </source>
</evidence>
<keyword evidence="6" id="KW-1185">Reference proteome</keyword>
<dbReference type="InterPro" id="IPR036390">
    <property type="entry name" value="WH_DNA-bd_sf"/>
</dbReference>
<dbReference type="HOGENOM" id="CLU_083287_18_6_7"/>
<dbReference type="eggNOG" id="COG1846">
    <property type="taxonomic scope" value="Bacteria"/>
</dbReference>
<dbReference type="OrthoDB" id="5521015at2"/>
<organism evidence="5 6">
    <name type="scientific">Desulfosudis oleivorans (strain DSM 6200 / JCM 39069 / Hxd3)</name>
    <name type="common">Desulfococcus oleovorans</name>
    <dbReference type="NCBI Taxonomy" id="96561"/>
    <lineage>
        <taxon>Bacteria</taxon>
        <taxon>Pseudomonadati</taxon>
        <taxon>Thermodesulfobacteriota</taxon>
        <taxon>Desulfobacteria</taxon>
        <taxon>Desulfobacterales</taxon>
        <taxon>Desulfosudaceae</taxon>
        <taxon>Desulfosudis</taxon>
    </lineage>
</organism>
<dbReference type="SUPFAM" id="SSF46785">
    <property type="entry name" value="Winged helix' DNA-binding domain"/>
    <property type="match status" value="1"/>
</dbReference>
<evidence type="ECO:0000256" key="3">
    <source>
        <dbReference type="ARBA" id="ARBA00023163"/>
    </source>
</evidence>
<dbReference type="InterPro" id="IPR000835">
    <property type="entry name" value="HTH_MarR-typ"/>
</dbReference>
<dbReference type="PRINTS" id="PR00598">
    <property type="entry name" value="HTHMARR"/>
</dbReference>
<evidence type="ECO:0000313" key="6">
    <source>
        <dbReference type="Proteomes" id="UP000008561"/>
    </source>
</evidence>
<proteinExistence type="predicted"/>
<name>A8ZZA5_DESOH</name>
<dbReference type="AlphaFoldDB" id="A8ZZA5"/>
<dbReference type="Pfam" id="PF01047">
    <property type="entry name" value="MarR"/>
    <property type="match status" value="1"/>
</dbReference>
<evidence type="ECO:0000256" key="1">
    <source>
        <dbReference type="ARBA" id="ARBA00023015"/>
    </source>
</evidence>
<evidence type="ECO:0000313" key="5">
    <source>
        <dbReference type="EMBL" id="ABW67258.1"/>
    </source>
</evidence>
<keyword evidence="1" id="KW-0805">Transcription regulation</keyword>
<dbReference type="PANTHER" id="PTHR42756:SF1">
    <property type="entry name" value="TRANSCRIPTIONAL REPRESSOR OF EMRAB OPERON"/>
    <property type="match status" value="1"/>
</dbReference>
<dbReference type="SMART" id="SM00347">
    <property type="entry name" value="HTH_MARR"/>
    <property type="match status" value="1"/>
</dbReference>
<accession>A8ZZA5</accession>
<dbReference type="Gene3D" id="1.10.10.10">
    <property type="entry name" value="Winged helix-like DNA-binding domain superfamily/Winged helix DNA-binding domain"/>
    <property type="match status" value="1"/>
</dbReference>
<dbReference type="PANTHER" id="PTHR42756">
    <property type="entry name" value="TRANSCRIPTIONAL REGULATOR, MARR"/>
    <property type="match status" value="1"/>
</dbReference>
<keyword evidence="2" id="KW-0238">DNA-binding</keyword>
<reference evidence="5 6" key="1">
    <citation type="submission" date="2007-10" db="EMBL/GenBank/DDBJ databases">
        <title>Complete sequence of Desulfococcus oleovorans Hxd3.</title>
        <authorList>
            <consortium name="US DOE Joint Genome Institute"/>
            <person name="Copeland A."/>
            <person name="Lucas S."/>
            <person name="Lapidus A."/>
            <person name="Barry K."/>
            <person name="Glavina del Rio T."/>
            <person name="Dalin E."/>
            <person name="Tice H."/>
            <person name="Pitluck S."/>
            <person name="Kiss H."/>
            <person name="Brettin T."/>
            <person name="Bruce D."/>
            <person name="Detter J.C."/>
            <person name="Han C."/>
            <person name="Schmutz J."/>
            <person name="Larimer F."/>
            <person name="Land M."/>
            <person name="Hauser L."/>
            <person name="Kyrpides N."/>
            <person name="Kim E."/>
            <person name="Wawrik B."/>
            <person name="Richardson P."/>
        </authorList>
    </citation>
    <scope>NUCLEOTIDE SEQUENCE [LARGE SCALE GENOMIC DNA]</scope>
    <source>
        <strain evidence="6">DSM 6200 / JCM 39069 / Hxd3</strain>
    </source>
</reference>
<dbReference type="GO" id="GO:0003700">
    <property type="term" value="F:DNA-binding transcription factor activity"/>
    <property type="evidence" value="ECO:0007669"/>
    <property type="project" value="InterPro"/>
</dbReference>
<dbReference type="Proteomes" id="UP000008561">
    <property type="component" value="Chromosome"/>
</dbReference>
<dbReference type="STRING" id="96561.Dole_1454"/>
<dbReference type="EMBL" id="CP000859">
    <property type="protein sequence ID" value="ABW67258.1"/>
    <property type="molecule type" value="Genomic_DNA"/>
</dbReference>
<dbReference type="InterPro" id="IPR023187">
    <property type="entry name" value="Tscrpt_reg_MarR-type_CS"/>
</dbReference>
<dbReference type="PROSITE" id="PS01117">
    <property type="entry name" value="HTH_MARR_1"/>
    <property type="match status" value="1"/>
</dbReference>
<feature type="domain" description="HTH marR-type" evidence="4">
    <location>
        <begin position="19"/>
        <end position="151"/>
    </location>
</feature>
<protein>
    <submittedName>
        <fullName evidence="5">Transcriptional regulator, MarR family</fullName>
    </submittedName>
</protein>